<organismHost>
    <name type="scientific">Homo sapiens</name>
    <name type="common">Human</name>
    <dbReference type="NCBI Taxonomy" id="9606"/>
</organismHost>
<sequence>MEPGRTPRKKKPQRMRRAVVGPRAGAPWVRRGPGPGRHGGRPLAVTPSVYLRPRAGNPEKPPGGLFRVACRRAGPDGARTAAVGGPSSRAVRGLRPVRGQTNETFRRRNEKHPRRVKETETATPTTPETGKTKKQTSGRPALRGRMSPTPLGRPGCRGARRAAAPGRARKVFRTTRDRHGRAPAFIKAEMTQQKQATAPRG</sequence>
<feature type="compositionally biased region" description="Polar residues" evidence="1">
    <location>
        <begin position="190"/>
        <end position="201"/>
    </location>
</feature>
<reference evidence="2" key="1">
    <citation type="submission" date="2020-08" db="EMBL/GenBank/DDBJ databases">
        <title>SARS-CoV-2 and Herpes Simplex Virus type 1 co-infection: a case report.</title>
        <authorList>
            <person name="Herlinger A.L."/>
            <person name="Monteiro F.L."/>
            <person name="D'Arc M."/>
            <person name="Westgarth H."/>
            <person name="Moreira F.R.R."/>
            <person name="Galliez R.M."/>
            <person name="Mariani D."/>
            <person name="Costa L.J."/>
            <person name="Almeida L."/>
            <person name="Workgroup C.U.F.R.J."/>
            <person name="Melo A.S.O."/>
            <person name="Aguiar R.S."/>
            <person name="Santos A.F.A."/>
            <person name="Castineiras T.M.P.P."/>
            <person name="Vasconcelos A.T.R."/>
            <person name="Filho E.C.J."/>
            <person name="Ferreira O.C."/>
            <person name="Tanuri A."/>
            <person name="Higa L.M."/>
        </authorList>
    </citation>
    <scope>NUCLEOTIDE SEQUENCE</scope>
    <source>
        <strain evidence="2">6439cm</strain>
    </source>
</reference>
<feature type="compositionally biased region" description="Low complexity" evidence="1">
    <location>
        <begin position="152"/>
        <end position="166"/>
    </location>
</feature>
<name>A0A8E4PKW6_HHV1</name>
<accession>A0A8E4PKW6</accession>
<protein>
    <submittedName>
        <fullName evidence="2">Uncharacterized protein</fullName>
    </submittedName>
</protein>
<feature type="region of interest" description="Disordered" evidence="1">
    <location>
        <begin position="1"/>
        <end position="201"/>
    </location>
</feature>
<feature type="compositionally biased region" description="Low complexity" evidence="1">
    <location>
        <begin position="21"/>
        <end position="32"/>
    </location>
</feature>
<proteinExistence type="predicted"/>
<evidence type="ECO:0000256" key="1">
    <source>
        <dbReference type="SAM" id="MobiDB-lite"/>
    </source>
</evidence>
<gene>
    <name evidence="2" type="ORF">HSV-1_61</name>
</gene>
<dbReference type="EMBL" id="MT876428">
    <property type="protein sequence ID" value="QOJ43307.1"/>
    <property type="molecule type" value="Genomic_DNA"/>
</dbReference>
<organism evidence="2">
    <name type="scientific">Human herpesvirus 1</name>
    <name type="common">HHV-1</name>
    <name type="synonym">Human herpes simplex virus 1</name>
    <dbReference type="NCBI Taxonomy" id="10298"/>
    <lineage>
        <taxon>Viruses</taxon>
        <taxon>Duplodnaviria</taxon>
        <taxon>Heunggongvirae</taxon>
        <taxon>Peploviricota</taxon>
        <taxon>Herviviricetes</taxon>
        <taxon>Herpesvirales</taxon>
        <taxon>Orthoherpesviridae</taxon>
        <taxon>Alphaherpesvirinae</taxon>
        <taxon>Simplexvirus</taxon>
        <taxon>Simplexvirus humanalpha1</taxon>
    </lineage>
</organism>
<feature type="compositionally biased region" description="Basic residues" evidence="1">
    <location>
        <begin position="1"/>
        <end position="17"/>
    </location>
</feature>
<evidence type="ECO:0000313" key="2">
    <source>
        <dbReference type="EMBL" id="QOJ43307.1"/>
    </source>
</evidence>
<feature type="compositionally biased region" description="Basic residues" evidence="1">
    <location>
        <begin position="167"/>
        <end position="181"/>
    </location>
</feature>